<protein>
    <submittedName>
        <fullName evidence="2">Transmembrane protein, putative</fullName>
    </submittedName>
</protein>
<proteinExistence type="predicted"/>
<sequence length="101" mass="12279">MGQRCFCKIYNKKKMSKFLFYLKKDQIFEYFSKLFQNQKQFQGFITGFMQLLNHLVICLIYCCLIYFSQFPDCNLFFGNMKLIQLAKLTYEFKQILNTKNL</sequence>
<feature type="transmembrane region" description="Helical" evidence="1">
    <location>
        <begin position="43"/>
        <end position="67"/>
    </location>
</feature>
<dbReference type="RefSeq" id="XP_012652246.1">
    <property type="nucleotide sequence ID" value="XM_012796792.1"/>
</dbReference>
<keyword evidence="1 2" id="KW-0812">Transmembrane</keyword>
<keyword evidence="1" id="KW-1133">Transmembrane helix</keyword>
<evidence type="ECO:0000313" key="2">
    <source>
        <dbReference type="EMBL" id="EWS75255.1"/>
    </source>
</evidence>
<dbReference type="KEGG" id="tet:TTHERM_000083849"/>
<dbReference type="EMBL" id="GG662749">
    <property type="protein sequence ID" value="EWS75255.1"/>
    <property type="molecule type" value="Genomic_DNA"/>
</dbReference>
<evidence type="ECO:0000256" key="1">
    <source>
        <dbReference type="SAM" id="Phobius"/>
    </source>
</evidence>
<dbReference type="Proteomes" id="UP000009168">
    <property type="component" value="Unassembled WGS sequence"/>
</dbReference>
<name>W7X786_TETTS</name>
<keyword evidence="1" id="KW-0472">Membrane</keyword>
<keyword evidence="3" id="KW-1185">Reference proteome</keyword>
<reference evidence="3" key="1">
    <citation type="journal article" date="2006" name="PLoS Biol.">
        <title>Macronuclear genome sequence of the ciliate Tetrahymena thermophila, a model eukaryote.</title>
        <authorList>
            <person name="Eisen J.A."/>
            <person name="Coyne R.S."/>
            <person name="Wu M."/>
            <person name="Wu D."/>
            <person name="Thiagarajan M."/>
            <person name="Wortman J.R."/>
            <person name="Badger J.H."/>
            <person name="Ren Q."/>
            <person name="Amedeo P."/>
            <person name="Jones K.M."/>
            <person name="Tallon L.J."/>
            <person name="Delcher A.L."/>
            <person name="Salzberg S.L."/>
            <person name="Silva J.C."/>
            <person name="Haas B.J."/>
            <person name="Majoros W.H."/>
            <person name="Farzad M."/>
            <person name="Carlton J.M."/>
            <person name="Smith R.K. Jr."/>
            <person name="Garg J."/>
            <person name="Pearlman R.E."/>
            <person name="Karrer K.M."/>
            <person name="Sun L."/>
            <person name="Manning G."/>
            <person name="Elde N.C."/>
            <person name="Turkewitz A.P."/>
            <person name="Asai D.J."/>
            <person name="Wilkes D.E."/>
            <person name="Wang Y."/>
            <person name="Cai H."/>
            <person name="Collins K."/>
            <person name="Stewart B.A."/>
            <person name="Lee S.R."/>
            <person name="Wilamowska K."/>
            <person name="Weinberg Z."/>
            <person name="Ruzzo W.L."/>
            <person name="Wloga D."/>
            <person name="Gaertig J."/>
            <person name="Frankel J."/>
            <person name="Tsao C.-C."/>
            <person name="Gorovsky M.A."/>
            <person name="Keeling P.J."/>
            <person name="Waller R.F."/>
            <person name="Patron N.J."/>
            <person name="Cherry J.M."/>
            <person name="Stover N.A."/>
            <person name="Krieger C.J."/>
            <person name="del Toro C."/>
            <person name="Ryder H.F."/>
            <person name="Williamson S.C."/>
            <person name="Barbeau R.A."/>
            <person name="Hamilton E.P."/>
            <person name="Orias E."/>
        </authorList>
    </citation>
    <scope>NUCLEOTIDE SEQUENCE [LARGE SCALE GENOMIC DNA]</scope>
    <source>
        <strain evidence="3">SB210</strain>
    </source>
</reference>
<dbReference type="AlphaFoldDB" id="W7X786"/>
<organism evidence="2 3">
    <name type="scientific">Tetrahymena thermophila (strain SB210)</name>
    <dbReference type="NCBI Taxonomy" id="312017"/>
    <lineage>
        <taxon>Eukaryota</taxon>
        <taxon>Sar</taxon>
        <taxon>Alveolata</taxon>
        <taxon>Ciliophora</taxon>
        <taxon>Intramacronucleata</taxon>
        <taxon>Oligohymenophorea</taxon>
        <taxon>Hymenostomatida</taxon>
        <taxon>Tetrahymenina</taxon>
        <taxon>Tetrahymenidae</taxon>
        <taxon>Tetrahymena</taxon>
    </lineage>
</organism>
<dbReference type="GeneID" id="24437172"/>
<dbReference type="InParanoid" id="W7X786"/>
<gene>
    <name evidence="2" type="ORF">TTHERM_000083849</name>
</gene>
<accession>W7X786</accession>
<evidence type="ECO:0000313" key="3">
    <source>
        <dbReference type="Proteomes" id="UP000009168"/>
    </source>
</evidence>